<organism evidence="8 9">
    <name type="scientific">Paenibacillus terricola</name>
    <dbReference type="NCBI Taxonomy" id="2763503"/>
    <lineage>
        <taxon>Bacteria</taxon>
        <taxon>Bacillati</taxon>
        <taxon>Bacillota</taxon>
        <taxon>Bacilli</taxon>
        <taxon>Bacillales</taxon>
        <taxon>Paenibacillaceae</taxon>
        <taxon>Paenibacillus</taxon>
    </lineage>
</organism>
<keyword evidence="5" id="KW-1278">Translocase</keyword>
<evidence type="ECO:0000313" key="9">
    <source>
        <dbReference type="Proteomes" id="UP000609346"/>
    </source>
</evidence>
<dbReference type="EC" id="7.1.1.-" evidence="5"/>
<feature type="transmembrane region" description="Helical" evidence="5">
    <location>
        <begin position="93"/>
        <end position="114"/>
    </location>
</feature>
<feature type="transmembrane region" description="Helical" evidence="5">
    <location>
        <begin position="126"/>
        <end position="143"/>
    </location>
</feature>
<comment type="function">
    <text evidence="5">NDH-1 shuttles electrons from NADH, via FMN and iron-sulfur (Fe-S) centers, to quinones in the respiratory chain. The immediate electron acceptor for the enzyme in this species is believed to be a menaquinone. Couples the redox reaction to proton translocation (for every two electrons transferred, four hydrogen ions are translocated across the cytoplasmic membrane), and thus conserves the redox energy in a proton gradient.</text>
</comment>
<feature type="transmembrane region" description="Helical" evidence="5">
    <location>
        <begin position="376"/>
        <end position="398"/>
    </location>
</feature>
<feature type="transmembrane region" description="Helical" evidence="5">
    <location>
        <begin position="276"/>
        <end position="296"/>
    </location>
</feature>
<keyword evidence="3 5" id="KW-1133">Transmembrane helix</keyword>
<evidence type="ECO:0000256" key="1">
    <source>
        <dbReference type="ARBA" id="ARBA00004651"/>
    </source>
</evidence>
<feature type="transmembrane region" description="Helical" evidence="5">
    <location>
        <begin position="240"/>
        <end position="264"/>
    </location>
</feature>
<dbReference type="Proteomes" id="UP000609346">
    <property type="component" value="Unassembled WGS sequence"/>
</dbReference>
<keyword evidence="5" id="KW-0813">Transport</keyword>
<comment type="subcellular location">
    <subcellularLocation>
        <location evidence="1 5">Cell membrane</location>
        <topology evidence="1 5">Multi-pass membrane protein</topology>
    </subcellularLocation>
    <subcellularLocation>
        <location evidence="6">Membrane</location>
        <topology evidence="6">Multi-pass membrane protein</topology>
    </subcellularLocation>
</comment>
<keyword evidence="9" id="KW-1185">Reference proteome</keyword>
<keyword evidence="5" id="KW-0520">NAD</keyword>
<comment type="caution">
    <text evidence="8">The sequence shown here is derived from an EMBL/GenBank/DDBJ whole genome shotgun (WGS) entry which is preliminary data.</text>
</comment>
<accession>A0ABR8N0K8</accession>
<gene>
    <name evidence="5" type="primary">nuoN</name>
    <name evidence="8" type="ORF">H8B09_18590</name>
</gene>
<dbReference type="HAMAP" id="MF_00445">
    <property type="entry name" value="NDH1_NuoN_1"/>
    <property type="match status" value="1"/>
</dbReference>
<evidence type="ECO:0000313" key="8">
    <source>
        <dbReference type="EMBL" id="MBD3920781.1"/>
    </source>
</evidence>
<reference evidence="8 9" key="1">
    <citation type="submission" date="2020-09" db="EMBL/GenBank/DDBJ databases">
        <title>Paenibacillus sp. strain PR3 16S rRNA gene Genome sequencing and assembly.</title>
        <authorList>
            <person name="Kim J."/>
        </authorList>
    </citation>
    <scope>NUCLEOTIDE SEQUENCE [LARGE SCALE GENOMIC DNA]</scope>
    <source>
        <strain evidence="8 9">PR3</strain>
    </source>
</reference>
<protein>
    <recommendedName>
        <fullName evidence="5">NADH-quinone oxidoreductase subunit N</fullName>
        <ecNumber evidence="5">7.1.1.-</ecNumber>
    </recommendedName>
    <alternativeName>
        <fullName evidence="5">NADH dehydrogenase I subunit N</fullName>
    </alternativeName>
    <alternativeName>
        <fullName evidence="5">NDH-1 subunit N</fullName>
    </alternativeName>
</protein>
<dbReference type="Pfam" id="PF00361">
    <property type="entry name" value="Proton_antipo_M"/>
    <property type="match status" value="1"/>
</dbReference>
<keyword evidence="5" id="KW-0874">Quinone</keyword>
<feature type="transmembrane region" description="Helical" evidence="5">
    <location>
        <begin position="343"/>
        <end position="364"/>
    </location>
</feature>
<dbReference type="InterPro" id="IPR010096">
    <property type="entry name" value="NADH-Q_OxRdtase_suN/2"/>
</dbReference>
<feature type="domain" description="NADH:quinone oxidoreductase/Mrp antiporter transmembrane" evidence="7">
    <location>
        <begin position="146"/>
        <end position="471"/>
    </location>
</feature>
<keyword evidence="5" id="KW-1003">Cell membrane</keyword>
<evidence type="ECO:0000256" key="4">
    <source>
        <dbReference type="ARBA" id="ARBA00023136"/>
    </source>
</evidence>
<dbReference type="InterPro" id="IPR001750">
    <property type="entry name" value="ND/Mrp_TM"/>
</dbReference>
<evidence type="ECO:0000256" key="5">
    <source>
        <dbReference type="HAMAP-Rule" id="MF_00445"/>
    </source>
</evidence>
<name>A0ABR8N0K8_9BACL</name>
<evidence type="ECO:0000256" key="6">
    <source>
        <dbReference type="RuleBase" id="RU000320"/>
    </source>
</evidence>
<proteinExistence type="inferred from homology"/>
<feature type="transmembrane region" description="Helical" evidence="5">
    <location>
        <begin position="22"/>
        <end position="39"/>
    </location>
</feature>
<feature type="transmembrane region" description="Helical" evidence="5">
    <location>
        <begin position="458"/>
        <end position="478"/>
    </location>
</feature>
<dbReference type="RefSeq" id="WP_191205051.1">
    <property type="nucleotide sequence ID" value="NZ_JACXZA010000004.1"/>
</dbReference>
<feature type="transmembrane region" description="Helical" evidence="5">
    <location>
        <begin position="193"/>
        <end position="215"/>
    </location>
</feature>
<feature type="transmembrane region" description="Helical" evidence="5">
    <location>
        <begin position="46"/>
        <end position="66"/>
    </location>
</feature>
<comment type="similarity">
    <text evidence="5">Belongs to the complex I subunit 2 family.</text>
</comment>
<keyword evidence="2 5" id="KW-0812">Transmembrane</keyword>
<evidence type="ECO:0000256" key="2">
    <source>
        <dbReference type="ARBA" id="ARBA00022692"/>
    </source>
</evidence>
<comment type="catalytic activity">
    <reaction evidence="5">
        <text>a quinone + NADH + 5 H(+)(in) = a quinol + NAD(+) + 4 H(+)(out)</text>
        <dbReference type="Rhea" id="RHEA:57888"/>
        <dbReference type="ChEBI" id="CHEBI:15378"/>
        <dbReference type="ChEBI" id="CHEBI:24646"/>
        <dbReference type="ChEBI" id="CHEBI:57540"/>
        <dbReference type="ChEBI" id="CHEBI:57945"/>
        <dbReference type="ChEBI" id="CHEBI:132124"/>
    </reaction>
</comment>
<dbReference type="PANTHER" id="PTHR22773">
    <property type="entry name" value="NADH DEHYDROGENASE"/>
    <property type="match status" value="1"/>
</dbReference>
<dbReference type="EMBL" id="JACXZA010000004">
    <property type="protein sequence ID" value="MBD3920781.1"/>
    <property type="molecule type" value="Genomic_DNA"/>
</dbReference>
<evidence type="ECO:0000256" key="3">
    <source>
        <dbReference type="ARBA" id="ARBA00022989"/>
    </source>
</evidence>
<feature type="transmembrane region" description="Helical" evidence="5">
    <location>
        <begin position="490"/>
        <end position="513"/>
    </location>
</feature>
<feature type="transmembrane region" description="Helical" evidence="5">
    <location>
        <begin position="419"/>
        <end position="438"/>
    </location>
</feature>
<comment type="subunit">
    <text evidence="5">NDH-1 is composed of 14 different subunits. Subunits NuoA, H, J, K, L, M, N constitute the membrane sector of the complex.</text>
</comment>
<sequence length="538" mass="58042">MAYERTLQSMTWADAGHMAPELILIAMMALLIIVDLVLPRRIDRSIIGWLSLASLIGSFVSVVWHIQDQADQSQESIALGLLNDNYRIDDFGAMFKLLLLTAAALIALWSLGSMKRGTRGQLDHQGEYYYLLLPATAGAMLMTSTGDLITLYTGLELLSISTYVLVGLRTKRDVALQAASSEEKVSAKPAEAAFKYVVTGGISSAFILFGMSYLYGLTGSTHVGEIGSMLTQTVDSFRGLIYMAFFFMIAGFGIKIAAAPFHAWAPDVYEGAPTPVSAFLAVISKAAAAAALFRLFYNLVFPESLSNGNTIGHDLFRAVLAVAACAMLVGTLSALRQHNMKRLLALSGVANAGYLIVPIGLSFYGAHSNNAAELFFYAAAYLFMNIGAFAVLSIVAGARDSESDDSVQLRTFEGLYHRAPWTASAMIIFVLSLAGLPISGGFFGKLFIMMGAASTHAYWLVAIMAGSSVISYYVYFGIVRQMFMRSSGDVSVHVPAASGTVVWLCAAATLVLGVYPNGLLHWFEHVFSVVNDLLVLRR</sequence>
<feature type="transmembrane region" description="Helical" evidence="5">
    <location>
        <begin position="316"/>
        <end position="336"/>
    </location>
</feature>
<keyword evidence="4 5" id="KW-0472">Membrane</keyword>
<feature type="transmembrane region" description="Helical" evidence="5">
    <location>
        <begin position="149"/>
        <end position="168"/>
    </location>
</feature>
<evidence type="ECO:0000259" key="7">
    <source>
        <dbReference type="Pfam" id="PF00361"/>
    </source>
</evidence>